<evidence type="ECO:0000256" key="7">
    <source>
        <dbReference type="ARBA" id="ARBA00022723"/>
    </source>
</evidence>
<dbReference type="PROSITE" id="PS00086">
    <property type="entry name" value="CYTOCHROME_P450"/>
    <property type="match status" value="1"/>
</dbReference>
<evidence type="ECO:0000256" key="13">
    <source>
        <dbReference type="PIRSR" id="PIRSR602403-1"/>
    </source>
</evidence>
<dbReference type="InterPro" id="IPR036396">
    <property type="entry name" value="Cyt_P450_sf"/>
</dbReference>
<keyword evidence="6" id="KW-0812">Transmembrane</keyword>
<comment type="pathway">
    <text evidence="3">Mycotoxin biosynthesis.</text>
</comment>
<evidence type="ECO:0000313" key="15">
    <source>
        <dbReference type="EMBL" id="PVI02679.1"/>
    </source>
</evidence>
<evidence type="ECO:0000256" key="10">
    <source>
        <dbReference type="ARBA" id="ARBA00023004"/>
    </source>
</evidence>
<dbReference type="InterPro" id="IPR017972">
    <property type="entry name" value="Cyt_P450_CS"/>
</dbReference>
<dbReference type="CDD" id="cd11041">
    <property type="entry name" value="CYP503A1-like"/>
    <property type="match status" value="1"/>
</dbReference>
<gene>
    <name evidence="15" type="ORF">DM02DRAFT_701189</name>
</gene>
<dbReference type="GO" id="GO:0004497">
    <property type="term" value="F:monooxygenase activity"/>
    <property type="evidence" value="ECO:0007669"/>
    <property type="project" value="UniProtKB-KW"/>
</dbReference>
<evidence type="ECO:0000256" key="4">
    <source>
        <dbReference type="ARBA" id="ARBA00010617"/>
    </source>
</evidence>
<evidence type="ECO:0000256" key="1">
    <source>
        <dbReference type="ARBA" id="ARBA00001971"/>
    </source>
</evidence>
<dbReference type="Proteomes" id="UP000244855">
    <property type="component" value="Unassembled WGS sequence"/>
</dbReference>
<comment type="subcellular location">
    <subcellularLocation>
        <location evidence="2">Membrane</location>
    </subcellularLocation>
</comment>
<protein>
    <submittedName>
        <fullName evidence="15">Cytochrome P450</fullName>
    </submittedName>
</protein>
<dbReference type="InterPro" id="IPR001128">
    <property type="entry name" value="Cyt_P450"/>
</dbReference>
<dbReference type="InterPro" id="IPR002403">
    <property type="entry name" value="Cyt_P450_E_grp-IV"/>
</dbReference>
<dbReference type="PRINTS" id="PR00465">
    <property type="entry name" value="EP450IV"/>
</dbReference>
<dbReference type="GO" id="GO:0016705">
    <property type="term" value="F:oxidoreductase activity, acting on paired donors, with incorporation or reduction of molecular oxygen"/>
    <property type="evidence" value="ECO:0007669"/>
    <property type="project" value="InterPro"/>
</dbReference>
<dbReference type="PANTHER" id="PTHR46206">
    <property type="entry name" value="CYTOCHROME P450"/>
    <property type="match status" value="1"/>
</dbReference>
<evidence type="ECO:0000256" key="8">
    <source>
        <dbReference type="ARBA" id="ARBA00022989"/>
    </source>
</evidence>
<sequence>MHQINGFYGVAVVSLVVWYLLSQPMRAHALVKRKWNRNSVSLAVREGYKSITKVTGKPFFVRYWARDYLVLSPKYLPDVRRAAKEDLIFVDTISDVFFMYNWIGSLFKSTRMQTSVIKGINPRLPLEAESPWYIAKLSYGMLEECDFAMKLELGDHAAPKEVVALEVLTSISLRIMARVLAGTQLSHDQAFLNGANDYFGGNFLTGFIMLWLPFPPFLRDIVAWPLWKYHLKFRQQRVIEMIMPAMAKRMQEHEQAVSKHGDGEYDAIQTLLDLIPELPLDENADQSPVHVLSHEILHLVSSGQSPAISVTAALFKMLAEPSYLAALRSEAEETVKRNGWTEQILNELPLMDSFIREVHRFHPSFVQLPIYFSRWPYSARGNAHCLCCRGAQMDPDFIVDPEKFDGFRFMELGKADVRQEDGVNRWSASHASYSNMTFGYGNHACPGRFISIRIIKIILSRMVVDFDISWNRTDGEPPRFTMEGLSVPNPTQKVTFQRRQAPVYSS</sequence>
<evidence type="ECO:0000256" key="14">
    <source>
        <dbReference type="RuleBase" id="RU000461"/>
    </source>
</evidence>
<evidence type="ECO:0000256" key="3">
    <source>
        <dbReference type="ARBA" id="ARBA00004685"/>
    </source>
</evidence>
<accession>A0A2V1DX49</accession>
<keyword evidence="9 14" id="KW-0560">Oxidoreductase</keyword>
<dbReference type="GO" id="GO:0020037">
    <property type="term" value="F:heme binding"/>
    <property type="evidence" value="ECO:0007669"/>
    <property type="project" value="InterPro"/>
</dbReference>
<proteinExistence type="inferred from homology"/>
<organism evidence="15 16">
    <name type="scientific">Periconia macrospinosa</name>
    <dbReference type="NCBI Taxonomy" id="97972"/>
    <lineage>
        <taxon>Eukaryota</taxon>
        <taxon>Fungi</taxon>
        <taxon>Dikarya</taxon>
        <taxon>Ascomycota</taxon>
        <taxon>Pezizomycotina</taxon>
        <taxon>Dothideomycetes</taxon>
        <taxon>Pleosporomycetidae</taxon>
        <taxon>Pleosporales</taxon>
        <taxon>Massarineae</taxon>
        <taxon>Periconiaceae</taxon>
        <taxon>Periconia</taxon>
    </lineage>
</organism>
<keyword evidence="12" id="KW-0472">Membrane</keyword>
<dbReference type="GO" id="GO:0016020">
    <property type="term" value="C:membrane"/>
    <property type="evidence" value="ECO:0007669"/>
    <property type="project" value="UniProtKB-SubCell"/>
</dbReference>
<keyword evidence="8" id="KW-1133">Transmembrane helix</keyword>
<keyword evidence="5 13" id="KW-0349">Heme</keyword>
<evidence type="ECO:0000256" key="9">
    <source>
        <dbReference type="ARBA" id="ARBA00023002"/>
    </source>
</evidence>
<evidence type="ECO:0000256" key="12">
    <source>
        <dbReference type="ARBA" id="ARBA00023136"/>
    </source>
</evidence>
<keyword evidence="7 13" id="KW-0479">Metal-binding</keyword>
<dbReference type="PANTHER" id="PTHR46206:SF5">
    <property type="entry name" value="P450, PUTATIVE (EUROFUNG)-RELATED"/>
    <property type="match status" value="1"/>
</dbReference>
<comment type="similarity">
    <text evidence="4 14">Belongs to the cytochrome P450 family.</text>
</comment>
<dbReference type="OrthoDB" id="1844152at2759"/>
<comment type="cofactor">
    <cofactor evidence="1 13">
        <name>heme</name>
        <dbReference type="ChEBI" id="CHEBI:30413"/>
    </cofactor>
</comment>
<name>A0A2V1DX49_9PLEO</name>
<evidence type="ECO:0000256" key="6">
    <source>
        <dbReference type="ARBA" id="ARBA00022692"/>
    </source>
</evidence>
<evidence type="ECO:0000256" key="2">
    <source>
        <dbReference type="ARBA" id="ARBA00004370"/>
    </source>
</evidence>
<reference evidence="15 16" key="1">
    <citation type="journal article" date="2018" name="Sci. Rep.">
        <title>Comparative genomics provides insights into the lifestyle and reveals functional heterogeneity of dark septate endophytic fungi.</title>
        <authorList>
            <person name="Knapp D.G."/>
            <person name="Nemeth J.B."/>
            <person name="Barry K."/>
            <person name="Hainaut M."/>
            <person name="Henrissat B."/>
            <person name="Johnson J."/>
            <person name="Kuo A."/>
            <person name="Lim J.H.P."/>
            <person name="Lipzen A."/>
            <person name="Nolan M."/>
            <person name="Ohm R.A."/>
            <person name="Tamas L."/>
            <person name="Grigoriev I.V."/>
            <person name="Spatafora J.W."/>
            <person name="Nagy L.G."/>
            <person name="Kovacs G.M."/>
        </authorList>
    </citation>
    <scope>NUCLEOTIDE SEQUENCE [LARGE SCALE GENOMIC DNA]</scope>
    <source>
        <strain evidence="15 16">DSE2036</strain>
    </source>
</reference>
<keyword evidence="10 13" id="KW-0408">Iron</keyword>
<dbReference type="EMBL" id="KZ805340">
    <property type="protein sequence ID" value="PVI02679.1"/>
    <property type="molecule type" value="Genomic_DNA"/>
</dbReference>
<dbReference type="SUPFAM" id="SSF48264">
    <property type="entry name" value="Cytochrome P450"/>
    <property type="match status" value="1"/>
</dbReference>
<dbReference type="AlphaFoldDB" id="A0A2V1DX49"/>
<evidence type="ECO:0000256" key="11">
    <source>
        <dbReference type="ARBA" id="ARBA00023033"/>
    </source>
</evidence>
<keyword evidence="11 14" id="KW-0503">Monooxygenase</keyword>
<dbReference type="Gene3D" id="1.10.630.10">
    <property type="entry name" value="Cytochrome P450"/>
    <property type="match status" value="1"/>
</dbReference>
<keyword evidence="16" id="KW-1185">Reference proteome</keyword>
<dbReference type="GO" id="GO:0005506">
    <property type="term" value="F:iron ion binding"/>
    <property type="evidence" value="ECO:0007669"/>
    <property type="project" value="InterPro"/>
</dbReference>
<feature type="binding site" description="axial binding residue" evidence="13">
    <location>
        <position position="445"/>
    </location>
    <ligand>
        <name>heme</name>
        <dbReference type="ChEBI" id="CHEBI:30413"/>
    </ligand>
    <ligandPart>
        <name>Fe</name>
        <dbReference type="ChEBI" id="CHEBI:18248"/>
    </ligandPart>
</feature>
<dbReference type="Pfam" id="PF00067">
    <property type="entry name" value="p450"/>
    <property type="match status" value="1"/>
</dbReference>
<dbReference type="STRING" id="97972.A0A2V1DX49"/>
<evidence type="ECO:0000256" key="5">
    <source>
        <dbReference type="ARBA" id="ARBA00022617"/>
    </source>
</evidence>
<evidence type="ECO:0000313" key="16">
    <source>
        <dbReference type="Proteomes" id="UP000244855"/>
    </source>
</evidence>